<comment type="caution">
    <text evidence="1">The sequence shown here is derived from an EMBL/GenBank/DDBJ whole genome shotgun (WGS) entry which is preliminary data.</text>
</comment>
<evidence type="ECO:0000313" key="1">
    <source>
        <dbReference type="EMBL" id="RNA04087.1"/>
    </source>
</evidence>
<keyword evidence="2" id="KW-1185">Reference proteome</keyword>
<proteinExistence type="predicted"/>
<gene>
    <name evidence="1" type="ORF">BpHYR1_024455</name>
</gene>
<dbReference type="OrthoDB" id="204305at2759"/>
<reference evidence="1 2" key="1">
    <citation type="journal article" date="2018" name="Sci. Rep.">
        <title>Genomic signatures of local adaptation to the degree of environmental predictability in rotifers.</title>
        <authorList>
            <person name="Franch-Gras L."/>
            <person name="Hahn C."/>
            <person name="Garcia-Roger E.M."/>
            <person name="Carmona M.J."/>
            <person name="Serra M."/>
            <person name="Gomez A."/>
        </authorList>
    </citation>
    <scope>NUCLEOTIDE SEQUENCE [LARGE SCALE GENOMIC DNA]</scope>
    <source>
        <strain evidence="1">HYR1</strain>
    </source>
</reference>
<accession>A0A3M7PY82</accession>
<dbReference type="EMBL" id="REGN01008242">
    <property type="protein sequence ID" value="RNA04087.1"/>
    <property type="molecule type" value="Genomic_DNA"/>
</dbReference>
<dbReference type="Proteomes" id="UP000276133">
    <property type="component" value="Unassembled WGS sequence"/>
</dbReference>
<name>A0A3M7PY82_BRAPC</name>
<dbReference type="AlphaFoldDB" id="A0A3M7PY82"/>
<evidence type="ECO:0000313" key="2">
    <source>
        <dbReference type="Proteomes" id="UP000276133"/>
    </source>
</evidence>
<organism evidence="1 2">
    <name type="scientific">Brachionus plicatilis</name>
    <name type="common">Marine rotifer</name>
    <name type="synonym">Brachionus muelleri</name>
    <dbReference type="NCBI Taxonomy" id="10195"/>
    <lineage>
        <taxon>Eukaryota</taxon>
        <taxon>Metazoa</taxon>
        <taxon>Spiralia</taxon>
        <taxon>Gnathifera</taxon>
        <taxon>Rotifera</taxon>
        <taxon>Eurotatoria</taxon>
        <taxon>Monogononta</taxon>
        <taxon>Pseudotrocha</taxon>
        <taxon>Ploima</taxon>
        <taxon>Brachionidae</taxon>
        <taxon>Brachionus</taxon>
    </lineage>
</organism>
<protein>
    <submittedName>
        <fullName evidence="1">Uncharacterized protein</fullName>
    </submittedName>
</protein>
<feature type="non-terminal residue" evidence="1">
    <location>
        <position position="1"/>
    </location>
</feature>
<sequence length="323" mass="37802">NNVLYIDDSKFIELNISSSCECQKYEFKMKQTDQNKFSIFFNNKSYELNEQPVLACDLGKSLKRGPNQKIVAYSLYGKNPRYYNLLQDLIVKVKEFYPDHVMRVYHDDTINKSIICQIECSNSHVDFCNIHRMPLSLKNSEKVMDLRYVHAMMWRFLSIGDSFVDLLMSRDIDSQLLQREVNSVQEWLGSGNIGHIMRDNPAHKTYILGGMWSFRVEKARVLGKLIYEKMVDKNISSKFNFNGKNPKGFDQIFLSKHVYKMIENNSTIHDSYLCEKYPKSKPWPTQRNGNCFVGRVGRCNETSTFKSCPKKCRPENHLDWEAC</sequence>